<feature type="chain" id="PRO_5019144947" evidence="2">
    <location>
        <begin position="24"/>
        <end position="194"/>
    </location>
</feature>
<protein>
    <submittedName>
        <fullName evidence="3">Uncharacterized protein</fullName>
    </submittedName>
</protein>
<accession>A0A448ZRZ5</accession>
<organism evidence="3 4">
    <name type="scientific">Pseudo-nitzschia multistriata</name>
    <dbReference type="NCBI Taxonomy" id="183589"/>
    <lineage>
        <taxon>Eukaryota</taxon>
        <taxon>Sar</taxon>
        <taxon>Stramenopiles</taxon>
        <taxon>Ochrophyta</taxon>
        <taxon>Bacillariophyta</taxon>
        <taxon>Bacillariophyceae</taxon>
        <taxon>Bacillariophycidae</taxon>
        <taxon>Bacillariales</taxon>
        <taxon>Bacillariaceae</taxon>
        <taxon>Pseudo-nitzschia</taxon>
    </lineage>
</organism>
<keyword evidence="2" id="KW-0732">Signal</keyword>
<feature type="signal peptide" evidence="2">
    <location>
        <begin position="1"/>
        <end position="23"/>
    </location>
</feature>
<dbReference type="AlphaFoldDB" id="A0A448ZRZ5"/>
<feature type="region of interest" description="Disordered" evidence="1">
    <location>
        <begin position="23"/>
        <end position="194"/>
    </location>
</feature>
<name>A0A448ZRZ5_9STRA</name>
<gene>
    <name evidence="3" type="ORF">PSNMU_V1.4_AUG-EV-PASAV3_0119540</name>
</gene>
<evidence type="ECO:0000313" key="4">
    <source>
        <dbReference type="Proteomes" id="UP000291116"/>
    </source>
</evidence>
<feature type="compositionally biased region" description="Low complexity" evidence="1">
    <location>
        <begin position="45"/>
        <end position="58"/>
    </location>
</feature>
<sequence length="194" mass="20549">MQTIPWRLAGVLLLLELLSVGAGDDGAASESLRSRNRNQQEHQHQQQQKQQQHQQKQQQRAEKDAPPDPAPQRPVPRSNPREKRGIGTKGKTVRVVHRTGGVTSSTGDRDRDRGGLPGEDPKQRALGAPSATGAFPGPPDPGAEGDARTRTSARTSAVATASASARPSPHREHAEGATLSARPAATRGGAALRS</sequence>
<evidence type="ECO:0000256" key="2">
    <source>
        <dbReference type="SAM" id="SignalP"/>
    </source>
</evidence>
<reference evidence="3 4" key="1">
    <citation type="submission" date="2019-01" db="EMBL/GenBank/DDBJ databases">
        <authorList>
            <person name="Ferrante I. M."/>
        </authorList>
    </citation>
    <scope>NUCLEOTIDE SEQUENCE [LARGE SCALE GENOMIC DNA]</scope>
    <source>
        <strain evidence="3 4">B856</strain>
    </source>
</reference>
<feature type="compositionally biased region" description="Low complexity" evidence="1">
    <location>
        <begin position="150"/>
        <end position="166"/>
    </location>
</feature>
<dbReference type="EMBL" id="CAACVS010000669">
    <property type="protein sequence ID" value="VEU44819.1"/>
    <property type="molecule type" value="Genomic_DNA"/>
</dbReference>
<keyword evidence="4" id="KW-1185">Reference proteome</keyword>
<feature type="compositionally biased region" description="Basic and acidic residues" evidence="1">
    <location>
        <begin position="107"/>
        <end position="123"/>
    </location>
</feature>
<evidence type="ECO:0000256" key="1">
    <source>
        <dbReference type="SAM" id="MobiDB-lite"/>
    </source>
</evidence>
<dbReference type="Proteomes" id="UP000291116">
    <property type="component" value="Unassembled WGS sequence"/>
</dbReference>
<evidence type="ECO:0000313" key="3">
    <source>
        <dbReference type="EMBL" id="VEU44819.1"/>
    </source>
</evidence>
<proteinExistence type="predicted"/>